<evidence type="ECO:0000313" key="2">
    <source>
        <dbReference type="EMBL" id="GAA3612191.1"/>
    </source>
</evidence>
<keyword evidence="3" id="KW-1185">Reference proteome</keyword>
<keyword evidence="1" id="KW-0812">Transmembrane</keyword>
<proteinExistence type="predicted"/>
<dbReference type="EMBL" id="BAAAZO010000004">
    <property type="protein sequence ID" value="GAA3612191.1"/>
    <property type="molecule type" value="Genomic_DNA"/>
</dbReference>
<feature type="transmembrane region" description="Helical" evidence="1">
    <location>
        <begin position="77"/>
        <end position="98"/>
    </location>
</feature>
<accession>A0ABP6ZK24</accession>
<keyword evidence="1" id="KW-0472">Membrane</keyword>
<sequence>MSTTMIERTGNPVRVTQSRVVASEWIKFRSLRSTVWTLVAAVGLLIGIAALFSAVMVNQWDTMDAGQRALFDPVTASAQGSTFAQLATGVLGVLLISGEYSTGMIRASLTVVPRRLPVLWGKIAVFTAVTFTVMLVASFVAFLVTQAVLAGQNLDVAMGTTGVLRTIVGVPLYVTVAGIFAMALGTLLRNTAAGISTLVAVFFVVPPLFSLLPSSLADPIMKYLPNTAGQAVFGNGGDGSLAPWTGFGVFCVYTAVLVGFAAWRLRRVDV</sequence>
<dbReference type="RefSeq" id="WP_231482105.1">
    <property type="nucleotide sequence ID" value="NZ_BAAAZO010000004.1"/>
</dbReference>
<dbReference type="Proteomes" id="UP001501074">
    <property type="component" value="Unassembled WGS sequence"/>
</dbReference>
<name>A0ABP6ZK24_9ACTN</name>
<feature type="transmembrane region" description="Helical" evidence="1">
    <location>
        <begin position="191"/>
        <end position="212"/>
    </location>
</feature>
<reference evidence="3" key="1">
    <citation type="journal article" date="2019" name="Int. J. Syst. Evol. Microbiol.">
        <title>The Global Catalogue of Microorganisms (GCM) 10K type strain sequencing project: providing services to taxonomists for standard genome sequencing and annotation.</title>
        <authorList>
            <consortium name="The Broad Institute Genomics Platform"/>
            <consortium name="The Broad Institute Genome Sequencing Center for Infectious Disease"/>
            <person name="Wu L."/>
            <person name="Ma J."/>
        </authorList>
    </citation>
    <scope>NUCLEOTIDE SEQUENCE [LARGE SCALE GENOMIC DNA]</scope>
    <source>
        <strain evidence="3">JCM 16902</strain>
    </source>
</reference>
<feature type="transmembrane region" description="Helical" evidence="1">
    <location>
        <begin position="119"/>
        <end position="143"/>
    </location>
</feature>
<comment type="caution">
    <text evidence="2">The sequence shown here is derived from an EMBL/GenBank/DDBJ whole genome shotgun (WGS) entry which is preliminary data.</text>
</comment>
<protein>
    <submittedName>
        <fullName evidence="2">ABC transporter permease subunit</fullName>
    </submittedName>
</protein>
<feature type="transmembrane region" description="Helical" evidence="1">
    <location>
        <begin position="35"/>
        <end position="57"/>
    </location>
</feature>
<gene>
    <name evidence="2" type="ORF">GCM10022223_30350</name>
</gene>
<evidence type="ECO:0000313" key="3">
    <source>
        <dbReference type="Proteomes" id="UP001501074"/>
    </source>
</evidence>
<keyword evidence="1" id="KW-1133">Transmembrane helix</keyword>
<organism evidence="2 3">
    <name type="scientific">Kineosporia mesophila</name>
    <dbReference type="NCBI Taxonomy" id="566012"/>
    <lineage>
        <taxon>Bacteria</taxon>
        <taxon>Bacillati</taxon>
        <taxon>Actinomycetota</taxon>
        <taxon>Actinomycetes</taxon>
        <taxon>Kineosporiales</taxon>
        <taxon>Kineosporiaceae</taxon>
        <taxon>Kineosporia</taxon>
    </lineage>
</organism>
<evidence type="ECO:0000256" key="1">
    <source>
        <dbReference type="SAM" id="Phobius"/>
    </source>
</evidence>
<feature type="transmembrane region" description="Helical" evidence="1">
    <location>
        <begin position="241"/>
        <end position="263"/>
    </location>
</feature>
<feature type="transmembrane region" description="Helical" evidence="1">
    <location>
        <begin position="163"/>
        <end position="184"/>
    </location>
</feature>